<evidence type="ECO:0000313" key="10">
    <source>
        <dbReference type="EMBL" id="CAI5733182.1"/>
    </source>
</evidence>
<name>A0AAV0U968_HYABA</name>
<keyword evidence="4" id="KW-0418">Kinase</keyword>
<feature type="region of interest" description="Disordered" evidence="7">
    <location>
        <begin position="743"/>
        <end position="768"/>
    </location>
</feature>
<dbReference type="PANTHER" id="PTHR44329">
    <property type="entry name" value="SERINE/THREONINE-PROTEIN KINASE TNNI3K-RELATED"/>
    <property type="match status" value="1"/>
</dbReference>
<accession>A0AAV0U968</accession>
<evidence type="ECO:0000259" key="9">
    <source>
        <dbReference type="PROSITE" id="PS50011"/>
    </source>
</evidence>
<evidence type="ECO:0000256" key="5">
    <source>
        <dbReference type="ARBA" id="ARBA00022840"/>
    </source>
</evidence>
<feature type="transmembrane region" description="Helical" evidence="8">
    <location>
        <begin position="6"/>
        <end position="31"/>
    </location>
</feature>
<feature type="transmembrane region" description="Helical" evidence="8">
    <location>
        <begin position="151"/>
        <end position="171"/>
    </location>
</feature>
<dbReference type="Gene3D" id="1.10.510.10">
    <property type="entry name" value="Transferase(Phosphotransferase) domain 1"/>
    <property type="match status" value="1"/>
</dbReference>
<feature type="transmembrane region" description="Helical" evidence="8">
    <location>
        <begin position="58"/>
        <end position="78"/>
    </location>
</feature>
<keyword evidence="8" id="KW-0812">Transmembrane</keyword>
<feature type="transmembrane region" description="Helical" evidence="8">
    <location>
        <begin position="210"/>
        <end position="233"/>
    </location>
</feature>
<comment type="caution">
    <text evidence="10">The sequence shown here is derived from an EMBL/GenBank/DDBJ whole genome shotgun (WGS) entry which is preliminary data.</text>
</comment>
<dbReference type="AlphaFoldDB" id="A0AAV0U968"/>
<evidence type="ECO:0000256" key="2">
    <source>
        <dbReference type="ARBA" id="ARBA00022679"/>
    </source>
</evidence>
<evidence type="ECO:0000256" key="8">
    <source>
        <dbReference type="SAM" id="Phobius"/>
    </source>
</evidence>
<organism evidence="10 11">
    <name type="scientific">Hyaloperonospora brassicae</name>
    <name type="common">Brassica downy mildew</name>
    <name type="synonym">Peronospora brassicae</name>
    <dbReference type="NCBI Taxonomy" id="162125"/>
    <lineage>
        <taxon>Eukaryota</taxon>
        <taxon>Sar</taxon>
        <taxon>Stramenopiles</taxon>
        <taxon>Oomycota</taxon>
        <taxon>Peronosporomycetes</taxon>
        <taxon>Peronosporales</taxon>
        <taxon>Peronosporaceae</taxon>
        <taxon>Hyaloperonospora</taxon>
    </lineage>
</organism>
<feature type="binding site" evidence="6">
    <location>
        <position position="315"/>
    </location>
    <ligand>
        <name>ATP</name>
        <dbReference type="ChEBI" id="CHEBI:30616"/>
    </ligand>
</feature>
<dbReference type="PROSITE" id="PS00108">
    <property type="entry name" value="PROTEIN_KINASE_ST"/>
    <property type="match status" value="1"/>
</dbReference>
<evidence type="ECO:0000313" key="11">
    <source>
        <dbReference type="Proteomes" id="UP001162031"/>
    </source>
</evidence>
<gene>
    <name evidence="10" type="ORF">HBR001_LOCUS5756</name>
</gene>
<keyword evidence="8" id="KW-1133">Transmembrane helix</keyword>
<feature type="transmembrane region" description="Helical" evidence="8">
    <location>
        <begin position="118"/>
        <end position="139"/>
    </location>
</feature>
<dbReference type="PROSITE" id="PS50011">
    <property type="entry name" value="PROTEIN_KINASE_DOM"/>
    <property type="match status" value="1"/>
</dbReference>
<feature type="domain" description="Protein kinase" evidence="9">
    <location>
        <begin position="287"/>
        <end position="628"/>
    </location>
</feature>
<evidence type="ECO:0000256" key="7">
    <source>
        <dbReference type="SAM" id="MobiDB-lite"/>
    </source>
</evidence>
<dbReference type="Gene3D" id="3.30.200.20">
    <property type="entry name" value="Phosphorylase Kinase, domain 1"/>
    <property type="match status" value="1"/>
</dbReference>
<evidence type="ECO:0000256" key="4">
    <source>
        <dbReference type="ARBA" id="ARBA00022777"/>
    </source>
</evidence>
<dbReference type="PROSITE" id="PS00107">
    <property type="entry name" value="PROTEIN_KINASE_ATP"/>
    <property type="match status" value="1"/>
</dbReference>
<dbReference type="SMART" id="SM00220">
    <property type="entry name" value="S_TKc"/>
    <property type="match status" value="1"/>
</dbReference>
<dbReference type="GO" id="GO:0004674">
    <property type="term" value="F:protein serine/threonine kinase activity"/>
    <property type="evidence" value="ECO:0007669"/>
    <property type="project" value="UniProtKB-KW"/>
</dbReference>
<keyword evidence="2" id="KW-0808">Transferase</keyword>
<dbReference type="InterPro" id="IPR001245">
    <property type="entry name" value="Ser-Thr/Tyr_kinase_cat_dom"/>
</dbReference>
<sequence>MVSMLRVRLILGTIALGYGIIFVLCMCLVIYMRHYRSSALRGDTRAARRVLLPAFQPLLWLLTAVSLVYTICFTLLVSKSPDPADLDRVKTEIYYSGRLFVIALPVLYLQQRAVTTRALIRAALCSLLLAVYNIPIVWVVDAALAVKTAHYVAMLTGSVPLVVLEWICLRPSERANRKTFREYAAFVVIYYGLRVTYGELYWLGDDFIDVSFIFTLASIFWGSLIPVVIWRVLKADTAHWRGLGNRAAHLQSLFRQKYHYLHERVSSRGLHLLIEMHRKQIIDFAYLELQQKIGAGASAVVFRGTLHSKVPVAIKVYTPRILCENVVAAFSHEAALSGALHHPNIVRFYGMCVCPPTVCLVSELCRASLEDVTRTSARMRLKHQRDRIEGDEQDAVPQGWQQRQQLLIDLNYMIDATRAVVYMHSFTPAFLHRDLKPSNFMVDYYGTCKLTDFGESRSVPTEHVGGGTDHDETKACSVAAATVAASATTFVDDTYMGVLTPNTSAQVISSRSLLGRDRGRNTMTVRGTADYMAPELIEGKAGTAVYGEAADIYSLAITLWDIVHPLVPKYPDATRSYLQVFDSVLDGERPPLSPSLHPELHRLLTDAWDPQPERRPSAAYILTALETLQQEVSAPTALRLATALDCAGTPSTPSMVKGQHLMQRMVELDFVDSASEAYRMGNSLMSAGLLHHSRHRVSFRKTSELFYFDADVLGLYAPATPDTGLATPDGTFDHSVPTFLDSNHRHTSSDGQQLRGSSSPVATRCFSPPARTRRSTATACCRASTELPACGCRKLGRGFISPDGRQKRRFRRSKKWLSIAEERISTGKLLFHETELVEPFYDEADEFEEYSISGNWEDTKADMTRARGNTSIVSIDENVELELDDTCYVNFERS</sequence>
<keyword evidence="5 6" id="KW-0067">ATP-binding</keyword>
<proteinExistence type="predicted"/>
<dbReference type="InterPro" id="IPR008271">
    <property type="entry name" value="Ser/Thr_kinase_AS"/>
</dbReference>
<feature type="transmembrane region" description="Helical" evidence="8">
    <location>
        <begin position="93"/>
        <end position="109"/>
    </location>
</feature>
<dbReference type="Proteomes" id="UP001162031">
    <property type="component" value="Unassembled WGS sequence"/>
</dbReference>
<dbReference type="PANTHER" id="PTHR44329:SF288">
    <property type="entry name" value="MITOGEN-ACTIVATED PROTEIN KINASE KINASE KINASE 20"/>
    <property type="match status" value="1"/>
</dbReference>
<dbReference type="EMBL" id="CANTFL010001192">
    <property type="protein sequence ID" value="CAI5733182.1"/>
    <property type="molecule type" value="Genomic_DNA"/>
</dbReference>
<evidence type="ECO:0000256" key="3">
    <source>
        <dbReference type="ARBA" id="ARBA00022741"/>
    </source>
</evidence>
<protein>
    <recommendedName>
        <fullName evidence="9">Protein kinase domain-containing protein</fullName>
    </recommendedName>
</protein>
<dbReference type="Pfam" id="PF07714">
    <property type="entry name" value="PK_Tyr_Ser-Thr"/>
    <property type="match status" value="1"/>
</dbReference>
<dbReference type="GO" id="GO:0005524">
    <property type="term" value="F:ATP binding"/>
    <property type="evidence" value="ECO:0007669"/>
    <property type="project" value="UniProtKB-UniRule"/>
</dbReference>
<dbReference type="SUPFAM" id="SSF56112">
    <property type="entry name" value="Protein kinase-like (PK-like)"/>
    <property type="match status" value="1"/>
</dbReference>
<evidence type="ECO:0000256" key="6">
    <source>
        <dbReference type="PROSITE-ProRule" id="PRU10141"/>
    </source>
</evidence>
<evidence type="ECO:0000256" key="1">
    <source>
        <dbReference type="ARBA" id="ARBA00022527"/>
    </source>
</evidence>
<reference evidence="10" key="1">
    <citation type="submission" date="2022-12" db="EMBL/GenBank/DDBJ databases">
        <authorList>
            <person name="Webb A."/>
        </authorList>
    </citation>
    <scope>NUCLEOTIDE SEQUENCE</scope>
    <source>
        <strain evidence="10">Hp1</strain>
    </source>
</reference>
<dbReference type="InterPro" id="IPR017441">
    <property type="entry name" value="Protein_kinase_ATP_BS"/>
</dbReference>
<dbReference type="InterPro" id="IPR051681">
    <property type="entry name" value="Ser/Thr_Kinases-Pseudokinases"/>
</dbReference>
<dbReference type="InterPro" id="IPR011009">
    <property type="entry name" value="Kinase-like_dom_sf"/>
</dbReference>
<keyword evidence="3 6" id="KW-0547">Nucleotide-binding</keyword>
<keyword evidence="8" id="KW-0472">Membrane</keyword>
<dbReference type="Pfam" id="PF00069">
    <property type="entry name" value="Pkinase"/>
    <property type="match status" value="1"/>
</dbReference>
<feature type="compositionally biased region" description="Polar residues" evidence="7">
    <location>
        <begin position="749"/>
        <end position="761"/>
    </location>
</feature>
<keyword evidence="1" id="KW-0723">Serine/threonine-protein kinase</keyword>
<keyword evidence="11" id="KW-1185">Reference proteome</keyword>
<dbReference type="InterPro" id="IPR000719">
    <property type="entry name" value="Prot_kinase_dom"/>
</dbReference>